<evidence type="ECO:0000313" key="3">
    <source>
        <dbReference type="EMBL" id="RXK55989.1"/>
    </source>
</evidence>
<comment type="caution">
    <text evidence="3">The sequence shown here is derived from an EMBL/GenBank/DDBJ whole genome shotgun (WGS) entry which is preliminary data.</text>
</comment>
<dbReference type="InterPro" id="IPR013783">
    <property type="entry name" value="Ig-like_fold"/>
</dbReference>
<evidence type="ECO:0000256" key="1">
    <source>
        <dbReference type="ARBA" id="ARBA00008061"/>
    </source>
</evidence>
<proteinExistence type="inferred from homology"/>
<dbReference type="Gene3D" id="2.60.40.10">
    <property type="entry name" value="Immunoglobulins"/>
    <property type="match status" value="1"/>
</dbReference>
<dbReference type="AlphaFoldDB" id="A0A4V1M6N2"/>
<dbReference type="SUPFAM" id="SSF81296">
    <property type="entry name" value="E set domains"/>
    <property type="match status" value="1"/>
</dbReference>
<dbReference type="Proteomes" id="UP000290218">
    <property type="component" value="Unassembled WGS sequence"/>
</dbReference>
<dbReference type="PANTHER" id="PTHR43002">
    <property type="entry name" value="GLYCOGEN DEBRANCHING ENZYME"/>
    <property type="match status" value="1"/>
</dbReference>
<dbReference type="GO" id="GO:0005975">
    <property type="term" value="P:carbohydrate metabolic process"/>
    <property type="evidence" value="ECO:0007669"/>
    <property type="project" value="InterPro"/>
</dbReference>
<dbReference type="EMBL" id="SDHX01000001">
    <property type="protein sequence ID" value="RXK55989.1"/>
    <property type="molecule type" value="Genomic_DNA"/>
</dbReference>
<gene>
    <name evidence="3" type="ORF">ESB00_08960</name>
</gene>
<evidence type="ECO:0000313" key="4">
    <source>
        <dbReference type="Proteomes" id="UP000290218"/>
    </source>
</evidence>
<comment type="similarity">
    <text evidence="1">Belongs to the glycosyl hydrolase 13 family.</text>
</comment>
<accession>A0A4V1M6N2</accession>
<dbReference type="InterPro" id="IPR004193">
    <property type="entry name" value="Glyco_hydro_13_N"/>
</dbReference>
<dbReference type="Pfam" id="PF00128">
    <property type="entry name" value="Alpha-amylase"/>
    <property type="match status" value="1"/>
</dbReference>
<dbReference type="GO" id="GO:0004553">
    <property type="term" value="F:hydrolase activity, hydrolyzing O-glycosyl compounds"/>
    <property type="evidence" value="ECO:0007669"/>
    <property type="project" value="InterPro"/>
</dbReference>
<feature type="domain" description="Glycosyl hydrolase family 13 catalytic" evidence="2">
    <location>
        <begin position="377"/>
        <end position="700"/>
    </location>
</feature>
<dbReference type="Pfam" id="PF02922">
    <property type="entry name" value="CBM_48"/>
    <property type="match status" value="1"/>
</dbReference>
<keyword evidence="3" id="KW-0378">Hydrolase</keyword>
<keyword evidence="4" id="KW-1185">Reference proteome</keyword>
<organism evidence="3 4">
    <name type="scientific">Oleiharenicola lentus</name>
    <dbReference type="NCBI Taxonomy" id="2508720"/>
    <lineage>
        <taxon>Bacteria</taxon>
        <taxon>Pseudomonadati</taxon>
        <taxon>Verrucomicrobiota</taxon>
        <taxon>Opitutia</taxon>
        <taxon>Opitutales</taxon>
        <taxon>Opitutaceae</taxon>
        <taxon>Oleiharenicola</taxon>
    </lineage>
</organism>
<name>A0A4V1M6N2_9BACT</name>
<dbReference type="InterPro" id="IPR006047">
    <property type="entry name" value="GH13_cat_dom"/>
</dbReference>
<sequence length="824" mass="93003">MNTRTPFNPDLAHRIFRAWLTSTSTGIIEMGADWTAESLPLLTPGDKAFEFADLSPAEPSLYAEEAAYYVDELGQVVFMLDPAEHSWVDFETMPIYVAGDFNGWQAAIGKTEWLMVWGELNRRRVLLLKKPASGLLTEPPQQFKFVTGDNRWLDLPRDATNAVAVGDGRYNRLLKRHRTGRNQFRFTTTEPLLLNRTYSVILVREGREPPKVRLRLGRFFHALKSDLPLGAIVARGGTTFRIFAPRAKHVRLFLCEKLEDLGKAFGYELDPRREEDGWRGVWEAQINRNLHGWYYWYSISGPHDVFGHFHPNQRILDPYARAAVGREGPGIVLDQAWLGQADRTFATPAWQDLVMVEAHVRDLVAHAPVSLSAEERLGFTGLRKWVESPDFYLKKLGVNCVELQPVHHADNLTKEEYFWGYMPVSYFAPAAAYGLDGPRASQVKELQELVAAFHRQGMAVVIDVVYNHVGEPAHLLFVDKLYYFELGDDGTLTNWSGCGNDLRARSAMATRLIVDSLVQLIEVYGVDGFRFDLAELIGVDVLRDVETAVKKVKPDVILIAEPWSFRGHIAAALRPTGFASWNDNYRNFLRDYVHGRGGADSLEYFLKGSPWHFAYWPAQTVNYTESHDDSTWIDVITENPGRNGHHPTQNDRQRTHLMAAVLFASVGIPLLSAGQDFLRSKHGVNNTYLRGDLNALDYRRMARYPATHKYFADWISFRRSARGQLLRQWSRPSEGFFRCFGGAGHPALVAVYNADGSQGATQLMFAVNPHTDDTVIPIGEFAESGWRQLADHECFYPETAPGPLTVGADGVFIPGLGCSLWIRG</sequence>
<evidence type="ECO:0000259" key="2">
    <source>
        <dbReference type="SMART" id="SM00642"/>
    </source>
</evidence>
<dbReference type="SUPFAM" id="SSF51445">
    <property type="entry name" value="(Trans)glycosidases"/>
    <property type="match status" value="1"/>
</dbReference>
<protein>
    <submittedName>
        <fullName evidence="3">Glycoside hydrolase family 1</fullName>
    </submittedName>
</protein>
<dbReference type="Gene3D" id="3.20.20.80">
    <property type="entry name" value="Glycosidases"/>
    <property type="match status" value="1"/>
</dbReference>
<dbReference type="InterPro" id="IPR017853">
    <property type="entry name" value="GH"/>
</dbReference>
<dbReference type="SMART" id="SM00642">
    <property type="entry name" value="Aamy"/>
    <property type="match status" value="1"/>
</dbReference>
<reference evidence="3 4" key="1">
    <citation type="submission" date="2019-01" db="EMBL/GenBank/DDBJ databases">
        <title>Lacunisphaera sp. strain TWA-58.</title>
        <authorList>
            <person name="Chen W.-M."/>
        </authorList>
    </citation>
    <scope>NUCLEOTIDE SEQUENCE [LARGE SCALE GENOMIC DNA]</scope>
    <source>
        <strain evidence="3 4">TWA-58</strain>
    </source>
</reference>
<dbReference type="InterPro" id="IPR014756">
    <property type="entry name" value="Ig_E-set"/>
</dbReference>